<dbReference type="Pfam" id="PF13343">
    <property type="entry name" value="SBP_bac_6"/>
    <property type="match status" value="1"/>
</dbReference>
<evidence type="ECO:0000313" key="3">
    <source>
        <dbReference type="EMBL" id="MCY6958471.1"/>
    </source>
</evidence>
<dbReference type="PANTHER" id="PTHR30006:SF2">
    <property type="entry name" value="ABC TRANSPORTER SUBSTRATE-BINDING PROTEIN"/>
    <property type="match status" value="1"/>
</dbReference>
<comment type="caution">
    <text evidence="3">The sequence shown here is derived from an EMBL/GenBank/DDBJ whole genome shotgun (WGS) entry which is preliminary data.</text>
</comment>
<name>A0ABT4DBE1_9CLOT</name>
<evidence type="ECO:0000256" key="1">
    <source>
        <dbReference type="ARBA" id="ARBA00022729"/>
    </source>
</evidence>
<organism evidence="3 4">
    <name type="scientific">Clostridium brassicae</name>
    <dbReference type="NCBI Taxonomy" id="2999072"/>
    <lineage>
        <taxon>Bacteria</taxon>
        <taxon>Bacillati</taxon>
        <taxon>Bacillota</taxon>
        <taxon>Clostridia</taxon>
        <taxon>Eubacteriales</taxon>
        <taxon>Clostridiaceae</taxon>
        <taxon>Clostridium</taxon>
    </lineage>
</organism>
<accession>A0ABT4DBE1</accession>
<gene>
    <name evidence="3" type="ORF">OW729_07630</name>
</gene>
<protein>
    <submittedName>
        <fullName evidence="3">ABC transporter substrate-binding protein</fullName>
    </submittedName>
</protein>
<dbReference type="PANTHER" id="PTHR30006">
    <property type="entry name" value="THIAMINE-BINDING PERIPLASMIC PROTEIN-RELATED"/>
    <property type="match status" value="1"/>
</dbReference>
<dbReference type="RefSeq" id="WP_268060885.1">
    <property type="nucleotide sequence ID" value="NZ_JAPQFJ010000006.1"/>
</dbReference>
<proteinExistence type="predicted"/>
<dbReference type="Gene3D" id="3.40.190.10">
    <property type="entry name" value="Periplasmic binding protein-like II"/>
    <property type="match status" value="2"/>
</dbReference>
<dbReference type="EMBL" id="JAPQFJ010000006">
    <property type="protein sequence ID" value="MCY6958471.1"/>
    <property type="molecule type" value="Genomic_DNA"/>
</dbReference>
<dbReference type="Gene3D" id="1.10.3910.10">
    <property type="entry name" value="SP0561-like"/>
    <property type="match status" value="1"/>
</dbReference>
<dbReference type="SUPFAM" id="SSF53850">
    <property type="entry name" value="Periplasmic binding protein-like II"/>
    <property type="match status" value="1"/>
</dbReference>
<evidence type="ECO:0000313" key="4">
    <source>
        <dbReference type="Proteomes" id="UP001144612"/>
    </source>
</evidence>
<dbReference type="Proteomes" id="UP001144612">
    <property type="component" value="Unassembled WGS sequence"/>
</dbReference>
<keyword evidence="4" id="KW-1185">Reference proteome</keyword>
<feature type="domain" description="DUF1858" evidence="2">
    <location>
        <begin position="7"/>
        <end position="64"/>
    </location>
</feature>
<evidence type="ECO:0000259" key="2">
    <source>
        <dbReference type="Pfam" id="PF08984"/>
    </source>
</evidence>
<dbReference type="SUPFAM" id="SSF140683">
    <property type="entry name" value="SP0561-like"/>
    <property type="match status" value="1"/>
</dbReference>
<sequence>MSNKYFNIKDTLYDITEKYNEAIELLVSLGFSNLKDENMRKVFGKSISLEEALKLKKINVEIFVAELVDKIKKNEDKLSIKKDTVKISGVLPCPVRVPLTEAFEEWLADKNLNLDYELKAASMGIDWLKDTLINQSKEELPDIFISAGFDLFFDKKLFGKYKAENIFEDITDIEQYNDDFHNEYIKLEDPNKQYSIIGVVPAVFLVNEKELKGRQMPSSWEDILKKEFQNSVSLPVGDFDLFNAILLNIYKNYGEDGVKKLGRCLQRSMHPSEMVKSHIKKYDKPVVTIMPYFFTKMIKKGEPMIPVWPKDGAIISPIFMLSKNEKKKALKPIVDFFASKEVGEILSHNGKFPSVNPKVNNMITKENKYMWLGWDYIKEHDISSLIKKCENIFNSAVKGDERV</sequence>
<dbReference type="InterPro" id="IPR038062">
    <property type="entry name" value="ScdA-like_N_sf"/>
</dbReference>
<dbReference type="Pfam" id="PF08984">
    <property type="entry name" value="DUF1858"/>
    <property type="match status" value="1"/>
</dbReference>
<dbReference type="InterPro" id="IPR015077">
    <property type="entry name" value="DUF1858"/>
</dbReference>
<reference evidence="3" key="1">
    <citation type="submission" date="2022-12" db="EMBL/GenBank/DDBJ databases">
        <title>Clostridium sp. nov., isolated from industrial wastewater.</title>
        <authorList>
            <person name="Jiayan W."/>
        </authorList>
    </citation>
    <scope>NUCLEOTIDE SEQUENCE</scope>
    <source>
        <strain evidence="3">ZC22-4</strain>
    </source>
</reference>
<keyword evidence="1" id="KW-0732">Signal</keyword>